<name>A0ABY4S2P0_9BACL</name>
<dbReference type="NCBIfam" id="TIGR01493">
    <property type="entry name" value="HAD-SF-IA-v2"/>
    <property type="match status" value="1"/>
</dbReference>
<dbReference type="Pfam" id="PF00702">
    <property type="entry name" value="Hydrolase"/>
    <property type="match status" value="1"/>
</dbReference>
<dbReference type="PRINTS" id="PR00413">
    <property type="entry name" value="HADHALOGNASE"/>
</dbReference>
<dbReference type="Proteomes" id="UP001057134">
    <property type="component" value="Chromosome"/>
</dbReference>
<evidence type="ECO:0000256" key="1">
    <source>
        <dbReference type="ARBA" id="ARBA00022801"/>
    </source>
</evidence>
<organism evidence="2 3">
    <name type="scientific">Paenibacillus konkukensis</name>
    <dbReference type="NCBI Taxonomy" id="2020716"/>
    <lineage>
        <taxon>Bacteria</taxon>
        <taxon>Bacillati</taxon>
        <taxon>Bacillota</taxon>
        <taxon>Bacilli</taxon>
        <taxon>Bacillales</taxon>
        <taxon>Paenibacillaceae</taxon>
        <taxon>Paenibacillus</taxon>
    </lineage>
</organism>
<reference evidence="2" key="1">
    <citation type="submission" date="2018-02" db="EMBL/GenBank/DDBJ databases">
        <authorList>
            <person name="Kim S.-K."/>
            <person name="Jung H.-I."/>
            <person name="Lee S.-W."/>
        </authorList>
    </citation>
    <scope>NUCLEOTIDE SEQUENCE</scope>
    <source>
        <strain evidence="2">SK3146</strain>
    </source>
</reference>
<dbReference type="InterPro" id="IPR006439">
    <property type="entry name" value="HAD-SF_hydro_IA"/>
</dbReference>
<proteinExistence type="predicted"/>
<evidence type="ECO:0000313" key="3">
    <source>
        <dbReference type="Proteomes" id="UP001057134"/>
    </source>
</evidence>
<gene>
    <name evidence="2" type="primary">dehH2_2</name>
    <name evidence="2" type="ORF">SK3146_06781</name>
</gene>
<protein>
    <submittedName>
        <fullName evidence="2">Haloacetate dehalogenase H-2</fullName>
        <ecNumber evidence="2">3.8.1.3</ecNumber>
    </submittedName>
</protein>
<dbReference type="EMBL" id="CP027059">
    <property type="protein sequence ID" value="UQZ87479.1"/>
    <property type="molecule type" value="Genomic_DNA"/>
</dbReference>
<dbReference type="Gene3D" id="1.10.150.750">
    <property type="match status" value="1"/>
</dbReference>
<dbReference type="InterPro" id="IPR051540">
    <property type="entry name" value="S-2-haloacid_dehalogenase"/>
</dbReference>
<evidence type="ECO:0000313" key="2">
    <source>
        <dbReference type="EMBL" id="UQZ87479.1"/>
    </source>
</evidence>
<dbReference type="SFLD" id="SFLDG01129">
    <property type="entry name" value="C1.5:_HAD__Beta-PGM__Phosphata"/>
    <property type="match status" value="1"/>
</dbReference>
<dbReference type="PANTHER" id="PTHR43316">
    <property type="entry name" value="HYDROLASE, HALOACID DELAHOGENASE-RELATED"/>
    <property type="match status" value="1"/>
</dbReference>
<dbReference type="PANTHER" id="PTHR43316:SF3">
    <property type="entry name" value="HALOACID DEHALOGENASE, TYPE II (AFU_ORTHOLOGUE AFUA_2G07750)-RELATED"/>
    <property type="match status" value="1"/>
</dbReference>
<dbReference type="SFLD" id="SFLDS00003">
    <property type="entry name" value="Haloacid_Dehalogenase"/>
    <property type="match status" value="1"/>
</dbReference>
<reference evidence="2" key="2">
    <citation type="journal article" date="2021" name="J Anim Sci Technol">
        <title>Complete genome sequence of Paenibacillus konkukensis sp. nov. SK3146 as a potential probiotic strain.</title>
        <authorList>
            <person name="Jung H.I."/>
            <person name="Park S."/>
            <person name="Niu K.M."/>
            <person name="Lee S.W."/>
            <person name="Kothari D."/>
            <person name="Yi K.J."/>
            <person name="Kim S.K."/>
        </authorList>
    </citation>
    <scope>NUCLEOTIDE SEQUENCE</scope>
    <source>
        <strain evidence="2">SK3146</strain>
    </source>
</reference>
<dbReference type="Gene3D" id="3.40.50.1000">
    <property type="entry name" value="HAD superfamily/HAD-like"/>
    <property type="match status" value="1"/>
</dbReference>
<dbReference type="GO" id="GO:0018785">
    <property type="term" value="F:haloacetate dehalogenase activity"/>
    <property type="evidence" value="ECO:0007669"/>
    <property type="project" value="UniProtKB-EC"/>
</dbReference>
<keyword evidence="1 2" id="KW-0378">Hydrolase</keyword>
<dbReference type="SUPFAM" id="SSF56784">
    <property type="entry name" value="HAD-like"/>
    <property type="match status" value="1"/>
</dbReference>
<keyword evidence="3" id="KW-1185">Reference proteome</keyword>
<dbReference type="RefSeq" id="WP_249862937.1">
    <property type="nucleotide sequence ID" value="NZ_CP027059.1"/>
</dbReference>
<dbReference type="NCBIfam" id="TIGR01549">
    <property type="entry name" value="HAD-SF-IA-v1"/>
    <property type="match status" value="1"/>
</dbReference>
<dbReference type="EC" id="3.8.1.3" evidence="2"/>
<dbReference type="InterPro" id="IPR023214">
    <property type="entry name" value="HAD_sf"/>
</dbReference>
<sequence length="222" mass="25051">MYKALFFDFYGTLVHEDDAVIDRICSVIAETAAEEATIRDIRSHWWKRLSSDFLRCYGPDFQTQRELELLSLQDTLERFGSDEDALALSESLYAHWSRPPVFRDTLDFLRDNALPVYILSNIDRADIESAAAYNGLRFDHIITSEDARSYKPRPEMFEAGLAACGLQPDEVLHIGDSATSDIAGASRLGIDAAWINRTNKALTGDAVPKYVIRSLTDLNRII</sequence>
<dbReference type="InterPro" id="IPR036412">
    <property type="entry name" value="HAD-like_sf"/>
</dbReference>
<accession>A0ABY4S2P0</accession>